<protein>
    <recommendedName>
        <fullName evidence="2">Bacterial transcriptional activator domain-containing protein</fullName>
    </recommendedName>
</protein>
<reference evidence="3 4" key="2">
    <citation type="submission" date="2020-03" db="EMBL/GenBank/DDBJ databases">
        <authorList>
            <person name="Ichikawa N."/>
            <person name="Kimura A."/>
            <person name="Kitahashi Y."/>
            <person name="Uohara A."/>
        </authorList>
    </citation>
    <scope>NUCLEOTIDE SEQUENCE [LARGE SCALE GENOMIC DNA]</scope>
    <source>
        <strain evidence="3 4">NBRC 107702</strain>
    </source>
</reference>
<dbReference type="SMART" id="SM01043">
    <property type="entry name" value="BTAD"/>
    <property type="match status" value="1"/>
</dbReference>
<dbReference type="RefSeq" id="WP_173034652.1">
    <property type="nucleotide sequence ID" value="NZ_AP022870.1"/>
</dbReference>
<accession>A0A6F8XMR2</accession>
<feature type="region of interest" description="Disordered" evidence="1">
    <location>
        <begin position="451"/>
        <end position="486"/>
    </location>
</feature>
<dbReference type="EMBL" id="AP022870">
    <property type="protein sequence ID" value="BCB75071.1"/>
    <property type="molecule type" value="Genomic_DNA"/>
</dbReference>
<dbReference type="Pfam" id="PF03704">
    <property type="entry name" value="BTAD"/>
    <property type="match status" value="1"/>
</dbReference>
<dbReference type="PANTHER" id="PTHR35807">
    <property type="entry name" value="TRANSCRIPTIONAL REGULATOR REDD-RELATED"/>
    <property type="match status" value="1"/>
</dbReference>
<evidence type="ECO:0000259" key="2">
    <source>
        <dbReference type="SMART" id="SM01043"/>
    </source>
</evidence>
<dbReference type="InterPro" id="IPR036388">
    <property type="entry name" value="WH-like_DNA-bd_sf"/>
</dbReference>
<evidence type="ECO:0000313" key="4">
    <source>
        <dbReference type="Proteomes" id="UP000502508"/>
    </source>
</evidence>
<gene>
    <name evidence="3" type="ORF">Pflav_014810</name>
</gene>
<dbReference type="InterPro" id="IPR011990">
    <property type="entry name" value="TPR-like_helical_dom_sf"/>
</dbReference>
<dbReference type="KEGG" id="pfla:Pflav_014810"/>
<dbReference type="SUPFAM" id="SSF46894">
    <property type="entry name" value="C-terminal effector domain of the bipartite response regulators"/>
    <property type="match status" value="1"/>
</dbReference>
<evidence type="ECO:0000313" key="3">
    <source>
        <dbReference type="EMBL" id="BCB75071.1"/>
    </source>
</evidence>
<dbReference type="InterPro" id="IPR005158">
    <property type="entry name" value="BTAD"/>
</dbReference>
<reference evidence="3 4" key="1">
    <citation type="submission" date="2020-03" db="EMBL/GenBank/DDBJ databases">
        <title>Whole genome shotgun sequence of Phytohabitans flavus NBRC 107702.</title>
        <authorList>
            <person name="Komaki H."/>
            <person name="Tamura T."/>
        </authorList>
    </citation>
    <scope>NUCLEOTIDE SEQUENCE [LARGE SCALE GENOMIC DNA]</scope>
    <source>
        <strain evidence="3 4">NBRC 107702</strain>
    </source>
</reference>
<proteinExistence type="predicted"/>
<dbReference type="GO" id="GO:0006355">
    <property type="term" value="P:regulation of DNA-templated transcription"/>
    <property type="evidence" value="ECO:0007669"/>
    <property type="project" value="InterPro"/>
</dbReference>
<dbReference type="AlphaFoldDB" id="A0A6F8XMR2"/>
<dbReference type="SUPFAM" id="SSF48452">
    <property type="entry name" value="TPR-like"/>
    <property type="match status" value="1"/>
</dbReference>
<dbReference type="GO" id="GO:0003677">
    <property type="term" value="F:DNA binding"/>
    <property type="evidence" value="ECO:0007669"/>
    <property type="project" value="InterPro"/>
</dbReference>
<dbReference type="InterPro" id="IPR051677">
    <property type="entry name" value="AfsR-DnrI-RedD_regulator"/>
</dbReference>
<dbReference type="Gene3D" id="1.10.10.10">
    <property type="entry name" value="Winged helix-like DNA-binding domain superfamily/Winged helix DNA-binding domain"/>
    <property type="match status" value="1"/>
</dbReference>
<sequence>MLAAKVAAPLPEGHWPRQTDVGTMHSGHTIRTYEGYLIESRLAADLESRGQRVIWLRPEEHELKQASLARMLASVDHHPPISGLSGKSTVVVQLAVGAKPGPTSGLAAGCEIVLASILDGTGPDEGAFARLPADRSAAGAAAEQLGSSLPAKALDRLVAVASGRAALIDSVLRVSRGPSARSAMLAIERAHDVQSLIAATTAGLLENADPVRLDALALAARLGYAHDRLSALRAAVDAAEREPWWQPLAGGWQRLHYLWGKALLFLPAAMTASRRDRLIRLVGELEAEGAHAEAIELCARTGAWDTAAEVLIDCLDIVLGERTDAVRRWLDRFPPTILARHPALSRLRTELALEPPRGSQLPQEAWVALHESCVALTEMRLDTARTHARRAGQLGRQTGEAAVHGYAKQLVRLTHEVGRIKAPHKGMDQFLRAVEFAARLDSAAYRNMPTGSIQVPARASNGDSREGPPAPRRAEPARPVRHPAVADVRPSDASDLVAYLFGDFRLILDDQKVTSWSGVLGKSLLKYLMIQRPKPVTRGKLLAAFWPGVPLASAKNRLHVALHGLRTDLRQVSSKPVVVHNRDAYTINPELTVWLDVEEFTRLMAAGTMLARTGGRDDAIRALQAACSLYQGDLIEDTPFAEWFVPERDRLATTYLDLLAQLARLHFDDGRYPACVDTCRRLLARDPCWEQAHRLVMRSYLRLDKPHRALAQFELCKRQLQANLGMTPDPKTISLYESIRAHRVV</sequence>
<dbReference type="Proteomes" id="UP000502508">
    <property type="component" value="Chromosome"/>
</dbReference>
<organism evidence="3 4">
    <name type="scientific">Phytohabitans flavus</name>
    <dbReference type="NCBI Taxonomy" id="1076124"/>
    <lineage>
        <taxon>Bacteria</taxon>
        <taxon>Bacillati</taxon>
        <taxon>Actinomycetota</taxon>
        <taxon>Actinomycetes</taxon>
        <taxon>Micromonosporales</taxon>
        <taxon>Micromonosporaceae</taxon>
    </lineage>
</organism>
<dbReference type="InterPro" id="IPR016032">
    <property type="entry name" value="Sig_transdc_resp-reg_C-effctor"/>
</dbReference>
<evidence type="ECO:0000256" key="1">
    <source>
        <dbReference type="SAM" id="MobiDB-lite"/>
    </source>
</evidence>
<feature type="domain" description="Bacterial transcriptional activator" evidence="2">
    <location>
        <begin position="595"/>
        <end position="740"/>
    </location>
</feature>
<dbReference type="Gene3D" id="1.25.40.10">
    <property type="entry name" value="Tetratricopeptide repeat domain"/>
    <property type="match status" value="1"/>
</dbReference>
<name>A0A6F8XMR2_9ACTN</name>
<keyword evidence="4" id="KW-1185">Reference proteome</keyword>